<proteinExistence type="inferred from homology"/>
<comment type="caution">
    <text evidence="4">The sequence shown here is derived from an EMBL/GenBank/DDBJ whole genome shotgun (WGS) entry which is preliminary data.</text>
</comment>
<keyword evidence="5" id="KW-1185">Reference proteome</keyword>
<dbReference type="EMBL" id="VCGU01000003">
    <property type="protein sequence ID" value="TRY77969.1"/>
    <property type="molecule type" value="Genomic_DNA"/>
</dbReference>
<dbReference type="GO" id="GO:0035721">
    <property type="term" value="P:intraciliary retrograde transport"/>
    <property type="evidence" value="ECO:0007669"/>
    <property type="project" value="TreeGrafter"/>
</dbReference>
<name>A0A553PJY2_TIGCA</name>
<evidence type="ECO:0000256" key="1">
    <source>
        <dbReference type="ARBA" id="ARBA00007563"/>
    </source>
</evidence>
<dbReference type="STRING" id="6832.A0A553PJY2"/>
<organism evidence="4 5">
    <name type="scientific">Tigriopus californicus</name>
    <name type="common">Marine copepod</name>
    <dbReference type="NCBI Taxonomy" id="6832"/>
    <lineage>
        <taxon>Eukaryota</taxon>
        <taxon>Metazoa</taxon>
        <taxon>Ecdysozoa</taxon>
        <taxon>Arthropoda</taxon>
        <taxon>Crustacea</taxon>
        <taxon>Multicrustacea</taxon>
        <taxon>Hexanauplia</taxon>
        <taxon>Copepoda</taxon>
        <taxon>Harpacticoida</taxon>
        <taxon>Harpacticidae</taxon>
        <taxon>Tigriopus</taxon>
    </lineage>
</organism>
<evidence type="ECO:0000313" key="4">
    <source>
        <dbReference type="EMBL" id="TRY77969.1"/>
    </source>
</evidence>
<feature type="region of interest" description="Disordered" evidence="3">
    <location>
        <begin position="30"/>
        <end position="52"/>
    </location>
</feature>
<sequence length="231" mass="25675">MIDDLDLTLAPEQNEVLPKQGRRANRMAFETKAEETSSPFEMGGSPLKGRPLSGELLLDEGFKVSRGGGANRGRRNIGGWAEERTKTAKSVRIQSAAHQISAAHNAGDSDEDGNFPDIPDLDDVHDDDMTLQVADAPSLAVNRVATFRELDNDLLKHVAFATMDDIDLKLLTKGLTPELKLKELDEPWTWDILFAEVTGDLQKEWFPEQEEQEKAAAANERPYTAFNRFPV</sequence>
<gene>
    <name evidence="4" type="ORF">TCAL_06462</name>
</gene>
<evidence type="ECO:0000313" key="5">
    <source>
        <dbReference type="Proteomes" id="UP000318571"/>
    </source>
</evidence>
<dbReference type="Pfam" id="PF15305">
    <property type="entry name" value="IFT43"/>
    <property type="match status" value="1"/>
</dbReference>
<evidence type="ECO:0008006" key="6">
    <source>
        <dbReference type="Google" id="ProtNLM"/>
    </source>
</evidence>
<keyword evidence="2" id="KW-0970">Cilium biogenesis/degradation</keyword>
<reference evidence="4 5" key="1">
    <citation type="journal article" date="2018" name="Nat. Ecol. Evol.">
        <title>Genomic signatures of mitonuclear coevolution across populations of Tigriopus californicus.</title>
        <authorList>
            <person name="Barreto F.S."/>
            <person name="Watson E.T."/>
            <person name="Lima T.G."/>
            <person name="Willett C.S."/>
            <person name="Edmands S."/>
            <person name="Li W."/>
            <person name="Burton R.S."/>
        </authorList>
    </citation>
    <scope>NUCLEOTIDE SEQUENCE [LARGE SCALE GENOMIC DNA]</scope>
    <source>
        <strain evidence="4 5">San Diego</strain>
    </source>
</reference>
<evidence type="ECO:0000256" key="3">
    <source>
        <dbReference type="SAM" id="MobiDB-lite"/>
    </source>
</evidence>
<accession>A0A553PJY2</accession>
<feature type="region of interest" description="Disordered" evidence="3">
    <location>
        <begin position="98"/>
        <end position="122"/>
    </location>
</feature>
<evidence type="ECO:0000256" key="2">
    <source>
        <dbReference type="ARBA" id="ARBA00022794"/>
    </source>
</evidence>
<protein>
    <recommendedName>
        <fullName evidence="6">Intraflagellar transport protein 43 homolog</fullName>
    </recommendedName>
</protein>
<comment type="similarity">
    <text evidence="1">Belongs to the IFT43 family.</text>
</comment>
<dbReference type="InterPro" id="IPR029302">
    <property type="entry name" value="IFT43"/>
</dbReference>
<dbReference type="PANTHER" id="PTHR33724:SF1">
    <property type="entry name" value="INTRAFLAGELLAR TRANSPORT PROTEIN 43 HOMOLOG"/>
    <property type="match status" value="1"/>
</dbReference>
<dbReference type="GO" id="GO:0005929">
    <property type="term" value="C:cilium"/>
    <property type="evidence" value="ECO:0007669"/>
    <property type="project" value="TreeGrafter"/>
</dbReference>
<dbReference type="PANTHER" id="PTHR33724">
    <property type="entry name" value="INTRAFLAGELLAR TRANSPORT PROTEIN 43 HOMOLOG"/>
    <property type="match status" value="1"/>
</dbReference>
<dbReference type="AlphaFoldDB" id="A0A553PJY2"/>
<feature type="compositionally biased region" description="Acidic residues" evidence="3">
    <location>
        <begin position="108"/>
        <end position="122"/>
    </location>
</feature>
<dbReference type="GO" id="GO:0030991">
    <property type="term" value="C:intraciliary transport particle A"/>
    <property type="evidence" value="ECO:0007669"/>
    <property type="project" value="InterPro"/>
</dbReference>
<dbReference type="OrthoDB" id="206950at2759"/>
<dbReference type="Proteomes" id="UP000318571">
    <property type="component" value="Chromosome 11"/>
</dbReference>